<dbReference type="SUPFAM" id="SSF53187">
    <property type="entry name" value="Zn-dependent exopeptidases"/>
    <property type="match status" value="1"/>
</dbReference>
<evidence type="ECO:0000313" key="6">
    <source>
        <dbReference type="EMBL" id="CAL8094908.1"/>
    </source>
</evidence>
<name>A0ABP1QE07_9HEXA</name>
<dbReference type="PANTHER" id="PTHR11963:SF4">
    <property type="entry name" value="AMINOPEPTIDASE NPEPL1-RELATED"/>
    <property type="match status" value="1"/>
</dbReference>
<keyword evidence="7" id="KW-1185">Reference proteome</keyword>
<organism evidence="6 7">
    <name type="scientific">Orchesella dallaii</name>
    <dbReference type="NCBI Taxonomy" id="48710"/>
    <lineage>
        <taxon>Eukaryota</taxon>
        <taxon>Metazoa</taxon>
        <taxon>Ecdysozoa</taxon>
        <taxon>Arthropoda</taxon>
        <taxon>Hexapoda</taxon>
        <taxon>Collembola</taxon>
        <taxon>Entomobryomorpha</taxon>
        <taxon>Entomobryoidea</taxon>
        <taxon>Orchesellidae</taxon>
        <taxon>Orchesellinae</taxon>
        <taxon>Orchesella</taxon>
    </lineage>
</organism>
<dbReference type="InterPro" id="IPR011356">
    <property type="entry name" value="Leucine_aapep/pepB"/>
</dbReference>
<sequence>MNITPKKLTRTKNPTLAASLNGAPARVTFATSGESTAYVTKTLDDLQPEENGTVEINEVSDVNWNNFAEKYILVCVKPKRFISLCLSLVDRLVACAVQWMSNTKLLKFHPGGGKLAPSDPHRNPTIMLDHLPHPKAVPYAALQPKLAPCVTKEVYKHAIETLNPSPTDSIPLVLKQSGAFVKEAYTIASELGITPVIITRGRVKGKGIYSVGQAAAHQPALVIFSHRPPGAKRYIAWVEKGIVFDTGGLSIKTKETMPDMKRAEN</sequence>
<evidence type="ECO:0000256" key="1">
    <source>
        <dbReference type="ARBA" id="ARBA00009528"/>
    </source>
</evidence>
<feature type="domain" description="Cytosol aminopeptidase" evidence="5">
    <location>
        <begin position="206"/>
        <end position="262"/>
    </location>
</feature>
<gene>
    <name evidence="6" type="ORF">ODALV1_LOCUS8925</name>
</gene>
<dbReference type="Proteomes" id="UP001642540">
    <property type="component" value="Unassembled WGS sequence"/>
</dbReference>
<evidence type="ECO:0000259" key="5">
    <source>
        <dbReference type="Pfam" id="PF00883"/>
    </source>
</evidence>
<evidence type="ECO:0000256" key="4">
    <source>
        <dbReference type="ARBA" id="ARBA00022801"/>
    </source>
</evidence>
<dbReference type="InterPro" id="IPR000819">
    <property type="entry name" value="Peptidase_M17_C"/>
</dbReference>
<keyword evidence="4" id="KW-0378">Hydrolase</keyword>
<evidence type="ECO:0000256" key="2">
    <source>
        <dbReference type="ARBA" id="ARBA00022438"/>
    </source>
</evidence>
<reference evidence="6 7" key="1">
    <citation type="submission" date="2024-08" db="EMBL/GenBank/DDBJ databases">
        <authorList>
            <person name="Cucini C."/>
            <person name="Frati F."/>
        </authorList>
    </citation>
    <scope>NUCLEOTIDE SEQUENCE [LARGE SCALE GENOMIC DNA]</scope>
</reference>
<keyword evidence="3" id="KW-0645">Protease</keyword>
<dbReference type="Gene3D" id="3.40.630.10">
    <property type="entry name" value="Zn peptidases"/>
    <property type="match status" value="1"/>
</dbReference>
<proteinExistence type="inferred from homology"/>
<dbReference type="Pfam" id="PF00883">
    <property type="entry name" value="Peptidase_M17"/>
    <property type="match status" value="1"/>
</dbReference>
<comment type="caution">
    <text evidence="6">The sequence shown here is derived from an EMBL/GenBank/DDBJ whole genome shotgun (WGS) entry which is preliminary data.</text>
</comment>
<dbReference type="PANTHER" id="PTHR11963">
    <property type="entry name" value="LEUCINE AMINOPEPTIDASE-RELATED"/>
    <property type="match status" value="1"/>
</dbReference>
<keyword evidence="2" id="KW-0031">Aminopeptidase</keyword>
<evidence type="ECO:0000256" key="3">
    <source>
        <dbReference type="ARBA" id="ARBA00022670"/>
    </source>
</evidence>
<protein>
    <recommendedName>
        <fullName evidence="5">Cytosol aminopeptidase domain-containing protein</fullName>
    </recommendedName>
</protein>
<dbReference type="EMBL" id="CAXLJM020000027">
    <property type="protein sequence ID" value="CAL8094908.1"/>
    <property type="molecule type" value="Genomic_DNA"/>
</dbReference>
<comment type="similarity">
    <text evidence="1">Belongs to the peptidase M17 family.</text>
</comment>
<evidence type="ECO:0000313" key="7">
    <source>
        <dbReference type="Proteomes" id="UP001642540"/>
    </source>
</evidence>
<accession>A0ABP1QE07</accession>